<organism evidence="14 15">
    <name type="scientific">Thermotalea metallivorans</name>
    <dbReference type="NCBI Taxonomy" id="520762"/>
    <lineage>
        <taxon>Bacteria</taxon>
        <taxon>Bacillati</taxon>
        <taxon>Bacillota</taxon>
        <taxon>Clostridia</taxon>
        <taxon>Peptostreptococcales</taxon>
        <taxon>Thermotaleaceae</taxon>
        <taxon>Thermotalea</taxon>
    </lineage>
</organism>
<dbReference type="Pfam" id="PF02163">
    <property type="entry name" value="Peptidase_M50"/>
    <property type="match status" value="2"/>
</dbReference>
<name>A0A140L926_9FIRM</name>
<dbReference type="CDD" id="cd06161">
    <property type="entry name" value="S2P-M50_SpoIVFB"/>
    <property type="match status" value="1"/>
</dbReference>
<dbReference type="EC" id="3.4.24.-" evidence="14"/>
<sequence length="292" mass="33458">MTFIKIYGIEIKINLLMCIAFALFFIFGYIENALLSFIVVLLHEGAHTIVAKRLGYQIYDVEIFPFGGVARMEGSIGVNPRHEMIIAAVGPFSNLLMAFAGYQIYCRLMTKHELLLFFVYSNMMIGIFNLLPMIPLDGGRIFRAYMACLVGLKRATKAAVAISKILSVGIFIWGLYIRRYHILNLFVSLIAVFLYIAAHREYKMAAFIFMKEIMQKKQCLMREGVLKTRHLAAMKNTPLKEIIDQFVPKKYHIVVVMDKKCNILGFVTETEVMDGMVQYGLNVTLEKLLMYR</sequence>
<dbReference type="Gene3D" id="3.10.580.10">
    <property type="entry name" value="CBS-domain"/>
    <property type="match status" value="1"/>
</dbReference>
<feature type="transmembrane region" description="Helical" evidence="12">
    <location>
        <begin position="15"/>
        <end position="42"/>
    </location>
</feature>
<evidence type="ECO:0000256" key="7">
    <source>
        <dbReference type="ARBA" id="ARBA00022801"/>
    </source>
</evidence>
<keyword evidence="5 12" id="KW-0812">Transmembrane</keyword>
<evidence type="ECO:0000256" key="6">
    <source>
        <dbReference type="ARBA" id="ARBA00022723"/>
    </source>
</evidence>
<keyword evidence="4" id="KW-0645">Protease</keyword>
<keyword evidence="8" id="KW-0862">Zinc</keyword>
<evidence type="ECO:0000313" key="14">
    <source>
        <dbReference type="EMBL" id="KXG77051.1"/>
    </source>
</evidence>
<dbReference type="EMBL" id="LOEE01000019">
    <property type="protein sequence ID" value="KXG77051.1"/>
    <property type="molecule type" value="Genomic_DNA"/>
</dbReference>
<evidence type="ECO:0000256" key="2">
    <source>
        <dbReference type="ARBA" id="ARBA00004141"/>
    </source>
</evidence>
<reference evidence="14 15" key="1">
    <citation type="submission" date="2015-12" db="EMBL/GenBank/DDBJ databases">
        <title>Draft genome sequence of the thermoanaerobe Thermotalea metallivorans, an isolate from the runoff channel of the Great Artesian Basin, Australia.</title>
        <authorList>
            <person name="Patel B.K."/>
        </authorList>
    </citation>
    <scope>NUCLEOTIDE SEQUENCE [LARGE SCALE GENOMIC DNA]</scope>
    <source>
        <strain evidence="14 15">B2-1</strain>
    </source>
</reference>
<dbReference type="RefSeq" id="WP_068554915.1">
    <property type="nucleotide sequence ID" value="NZ_LOEE01000019.1"/>
</dbReference>
<feature type="transmembrane region" description="Helical" evidence="12">
    <location>
        <begin position="84"/>
        <end position="102"/>
    </location>
</feature>
<comment type="similarity">
    <text evidence="3">Belongs to the peptidase M50B family.</text>
</comment>
<feature type="domain" description="Peptidase M50" evidence="13">
    <location>
        <begin position="113"/>
        <end position="165"/>
    </location>
</feature>
<evidence type="ECO:0000256" key="11">
    <source>
        <dbReference type="ARBA" id="ARBA00023136"/>
    </source>
</evidence>
<dbReference type="Proteomes" id="UP000070456">
    <property type="component" value="Unassembled WGS sequence"/>
</dbReference>
<proteinExistence type="inferred from homology"/>
<feature type="domain" description="Peptidase M50" evidence="13">
    <location>
        <begin position="37"/>
        <end position="105"/>
    </location>
</feature>
<evidence type="ECO:0000256" key="5">
    <source>
        <dbReference type="ARBA" id="ARBA00022692"/>
    </source>
</evidence>
<dbReference type="InterPro" id="IPR008915">
    <property type="entry name" value="Peptidase_M50"/>
</dbReference>
<protein>
    <submittedName>
        <fullName evidence="14">Stage IV sporulation protein FB</fullName>
        <ecNumber evidence="14">3.4.24.-</ecNumber>
    </submittedName>
</protein>
<dbReference type="GO" id="GO:0008237">
    <property type="term" value="F:metallopeptidase activity"/>
    <property type="evidence" value="ECO:0007669"/>
    <property type="project" value="UniProtKB-KW"/>
</dbReference>
<evidence type="ECO:0000259" key="13">
    <source>
        <dbReference type="Pfam" id="PF02163"/>
    </source>
</evidence>
<dbReference type="PANTHER" id="PTHR39188">
    <property type="entry name" value="MEMBRANE-ASSOCIATED ZINC METALLOPROTEASE M50B"/>
    <property type="match status" value="1"/>
</dbReference>
<keyword evidence="9 12" id="KW-1133">Transmembrane helix</keyword>
<feature type="transmembrane region" description="Helical" evidence="12">
    <location>
        <begin position="114"/>
        <end position="134"/>
    </location>
</feature>
<feature type="transmembrane region" description="Helical" evidence="12">
    <location>
        <begin position="182"/>
        <end position="198"/>
    </location>
</feature>
<keyword evidence="15" id="KW-1185">Reference proteome</keyword>
<evidence type="ECO:0000256" key="10">
    <source>
        <dbReference type="ARBA" id="ARBA00023049"/>
    </source>
</evidence>
<dbReference type="PANTHER" id="PTHR39188:SF3">
    <property type="entry name" value="STAGE IV SPORULATION PROTEIN FB"/>
    <property type="match status" value="1"/>
</dbReference>
<dbReference type="GO" id="GO:0006508">
    <property type="term" value="P:proteolysis"/>
    <property type="evidence" value="ECO:0007669"/>
    <property type="project" value="UniProtKB-KW"/>
</dbReference>
<evidence type="ECO:0000313" key="15">
    <source>
        <dbReference type="Proteomes" id="UP000070456"/>
    </source>
</evidence>
<dbReference type="GO" id="GO:0016020">
    <property type="term" value="C:membrane"/>
    <property type="evidence" value="ECO:0007669"/>
    <property type="project" value="UniProtKB-SubCell"/>
</dbReference>
<comment type="subcellular location">
    <subcellularLocation>
        <location evidence="2">Membrane</location>
        <topology evidence="2">Multi-pass membrane protein</topology>
    </subcellularLocation>
</comment>
<dbReference type="GO" id="GO:0046872">
    <property type="term" value="F:metal ion binding"/>
    <property type="evidence" value="ECO:0007669"/>
    <property type="project" value="UniProtKB-KW"/>
</dbReference>
<evidence type="ECO:0000256" key="1">
    <source>
        <dbReference type="ARBA" id="ARBA00001947"/>
    </source>
</evidence>
<keyword evidence="11 12" id="KW-0472">Membrane</keyword>
<comment type="caution">
    <text evidence="14">The sequence shown here is derived from an EMBL/GenBank/DDBJ whole genome shotgun (WGS) entry which is preliminary data.</text>
</comment>
<evidence type="ECO:0000256" key="8">
    <source>
        <dbReference type="ARBA" id="ARBA00022833"/>
    </source>
</evidence>
<feature type="transmembrane region" description="Helical" evidence="12">
    <location>
        <begin position="155"/>
        <end position="176"/>
    </location>
</feature>
<keyword evidence="6" id="KW-0479">Metal-binding</keyword>
<dbReference type="AlphaFoldDB" id="A0A140L926"/>
<dbReference type="STRING" id="520762.AN619_05790"/>
<evidence type="ECO:0000256" key="4">
    <source>
        <dbReference type="ARBA" id="ARBA00022670"/>
    </source>
</evidence>
<evidence type="ECO:0000256" key="9">
    <source>
        <dbReference type="ARBA" id="ARBA00022989"/>
    </source>
</evidence>
<dbReference type="SUPFAM" id="SSF54631">
    <property type="entry name" value="CBS-domain pair"/>
    <property type="match status" value="1"/>
</dbReference>
<evidence type="ECO:0000256" key="3">
    <source>
        <dbReference type="ARBA" id="ARBA00007931"/>
    </source>
</evidence>
<gene>
    <name evidence="14" type="primary">spoIVFB</name>
    <name evidence="14" type="ORF">AN619_05790</name>
</gene>
<keyword evidence="7 14" id="KW-0378">Hydrolase</keyword>
<dbReference type="InterPro" id="IPR046342">
    <property type="entry name" value="CBS_dom_sf"/>
</dbReference>
<comment type="cofactor">
    <cofactor evidence="1">
        <name>Zn(2+)</name>
        <dbReference type="ChEBI" id="CHEBI:29105"/>
    </cofactor>
</comment>
<keyword evidence="10" id="KW-0482">Metalloprotease</keyword>
<evidence type="ECO:0000256" key="12">
    <source>
        <dbReference type="SAM" id="Phobius"/>
    </source>
</evidence>
<accession>A0A140L926</accession>